<dbReference type="EMBL" id="BMKK01000001">
    <property type="protein sequence ID" value="GGD43939.1"/>
    <property type="molecule type" value="Genomic_DNA"/>
</dbReference>
<evidence type="ECO:0000256" key="1">
    <source>
        <dbReference type="SAM" id="SignalP"/>
    </source>
</evidence>
<reference evidence="2" key="2">
    <citation type="submission" date="2020-09" db="EMBL/GenBank/DDBJ databases">
        <authorList>
            <person name="Sun Q."/>
            <person name="Zhou Y."/>
        </authorList>
    </citation>
    <scope>NUCLEOTIDE SEQUENCE</scope>
    <source>
        <strain evidence="2">CGMCC 1.15958</strain>
    </source>
</reference>
<protein>
    <recommendedName>
        <fullName evidence="4">Beta-propeller repeat protein</fullName>
    </recommendedName>
</protein>
<reference evidence="2" key="1">
    <citation type="journal article" date="2014" name="Int. J. Syst. Evol. Microbiol.">
        <title>Complete genome sequence of Corynebacterium casei LMG S-19264T (=DSM 44701T), isolated from a smear-ripened cheese.</title>
        <authorList>
            <consortium name="US DOE Joint Genome Institute (JGI-PGF)"/>
            <person name="Walter F."/>
            <person name="Albersmeier A."/>
            <person name="Kalinowski J."/>
            <person name="Ruckert C."/>
        </authorList>
    </citation>
    <scope>NUCLEOTIDE SEQUENCE</scope>
    <source>
        <strain evidence="2">CGMCC 1.15958</strain>
    </source>
</reference>
<dbReference type="SUPFAM" id="SSF50998">
    <property type="entry name" value="Quinoprotein alcohol dehydrogenase-like"/>
    <property type="match status" value="1"/>
</dbReference>
<gene>
    <name evidence="2" type="ORF">GCM10011514_04870</name>
</gene>
<keyword evidence="1" id="KW-0732">Signal</keyword>
<dbReference type="SUPFAM" id="SSF63829">
    <property type="entry name" value="Calcium-dependent phosphotriesterase"/>
    <property type="match status" value="1"/>
</dbReference>
<keyword evidence="3" id="KW-1185">Reference proteome</keyword>
<accession>A0A916YG68</accession>
<dbReference type="PANTHER" id="PTHR35580">
    <property type="entry name" value="CELL SURFACE GLYCOPROTEIN (S-LAYER PROTEIN)-LIKE PROTEIN"/>
    <property type="match status" value="1"/>
</dbReference>
<organism evidence="2 3">
    <name type="scientific">Emticicia aquatilis</name>
    <dbReference type="NCBI Taxonomy" id="1537369"/>
    <lineage>
        <taxon>Bacteria</taxon>
        <taxon>Pseudomonadati</taxon>
        <taxon>Bacteroidota</taxon>
        <taxon>Cytophagia</taxon>
        <taxon>Cytophagales</taxon>
        <taxon>Leadbetterellaceae</taxon>
        <taxon>Emticicia</taxon>
    </lineage>
</organism>
<evidence type="ECO:0000313" key="2">
    <source>
        <dbReference type="EMBL" id="GGD43939.1"/>
    </source>
</evidence>
<proteinExistence type="predicted"/>
<comment type="caution">
    <text evidence="2">The sequence shown here is derived from an EMBL/GenBank/DDBJ whole genome shotgun (WGS) entry which is preliminary data.</text>
</comment>
<dbReference type="PANTHER" id="PTHR35580:SF1">
    <property type="entry name" value="PHYTASE-LIKE DOMAIN-CONTAINING PROTEIN"/>
    <property type="match status" value="1"/>
</dbReference>
<sequence length="536" mass="57387">MKKLTLILFLGSFLAPPLGAGGAFAQSITITPGSAGNIQIPSMTINQIKAIASPQVGMTVFDNTINCLKIYDGVSWKCTNQVQGNNSPILTPQKMGGNSNNNEKGYEVYTDANNNMYLAGTFFQSAAIGDTTLTATNVDAFISKYNASGQRLWTRKLGVSQSAEGMAIAVDNAGNVYFSGNFNGSFTLNGNTLNSLGENNFFLIKYNANGIVQWSRKGGASPYTYDNKTFGYGLAIDASGNIYASGTFRGTSVFGSLSLTSVSSNANVYDDIFLVKYNSSGAEQWTRRAGGNSHDAGRKVAVNGSYVYITGMYVSPADFGGNTITGNNQSDGFVAKYDLNGTYQSVFRTQSVAGYSNIVNDIAFDAAGNQYITGTYAYGATFGNGITLTPNLNDYGNFFLAKFNSSGVAQWAKQTNGNGEEEGRSIAVDASGNVYVAANYTFAPSLDGYMIVPTPNGNRDIFYAKYSSGGELQWFKKSGGEYDESANAIAVDGFGNLYATGFFRGIAFFDEQYLQANNYSNLSPSGEDIFLLRIFE</sequence>
<evidence type="ECO:0000313" key="3">
    <source>
        <dbReference type="Proteomes" id="UP000609064"/>
    </source>
</evidence>
<feature type="signal peptide" evidence="1">
    <location>
        <begin position="1"/>
        <end position="20"/>
    </location>
</feature>
<dbReference type="InterPro" id="IPR052918">
    <property type="entry name" value="Motility_Chemotaxis_Reg"/>
</dbReference>
<dbReference type="InterPro" id="IPR011047">
    <property type="entry name" value="Quinoprotein_ADH-like_sf"/>
</dbReference>
<dbReference type="Proteomes" id="UP000609064">
    <property type="component" value="Unassembled WGS sequence"/>
</dbReference>
<dbReference type="AlphaFoldDB" id="A0A916YG68"/>
<name>A0A916YG68_9BACT</name>
<evidence type="ECO:0008006" key="4">
    <source>
        <dbReference type="Google" id="ProtNLM"/>
    </source>
</evidence>
<feature type="chain" id="PRO_5037931087" description="Beta-propeller repeat protein" evidence="1">
    <location>
        <begin position="21"/>
        <end position="536"/>
    </location>
</feature>
<dbReference type="RefSeq" id="WP_188764290.1">
    <property type="nucleotide sequence ID" value="NZ_BMKK01000001.1"/>
</dbReference>